<comment type="caution">
    <text evidence="5">The sequence shown here is derived from an EMBL/GenBank/DDBJ whole genome shotgun (WGS) entry which is preliminary data.</text>
</comment>
<organism evidence="5 6">
    <name type="scientific">Candidula unifasciata</name>
    <dbReference type="NCBI Taxonomy" id="100452"/>
    <lineage>
        <taxon>Eukaryota</taxon>
        <taxon>Metazoa</taxon>
        <taxon>Spiralia</taxon>
        <taxon>Lophotrochozoa</taxon>
        <taxon>Mollusca</taxon>
        <taxon>Gastropoda</taxon>
        <taxon>Heterobranchia</taxon>
        <taxon>Euthyneura</taxon>
        <taxon>Panpulmonata</taxon>
        <taxon>Eupulmonata</taxon>
        <taxon>Stylommatophora</taxon>
        <taxon>Helicina</taxon>
        <taxon>Helicoidea</taxon>
        <taxon>Geomitridae</taxon>
        <taxon>Candidula</taxon>
    </lineage>
</organism>
<reference evidence="5" key="1">
    <citation type="submission" date="2021-04" db="EMBL/GenBank/DDBJ databases">
        <authorList>
            <consortium name="Molecular Ecology Group"/>
        </authorList>
    </citation>
    <scope>NUCLEOTIDE SEQUENCE</scope>
</reference>
<evidence type="ECO:0000256" key="2">
    <source>
        <dbReference type="ARBA" id="ARBA00022553"/>
    </source>
</evidence>
<dbReference type="PANTHER" id="PTHR14396">
    <property type="entry name" value="CLASPIN"/>
    <property type="match status" value="1"/>
</dbReference>
<feature type="non-terminal residue" evidence="5">
    <location>
        <position position="298"/>
    </location>
</feature>
<gene>
    <name evidence="5" type="ORF">CUNI_LOCUS4814</name>
</gene>
<feature type="region of interest" description="Disordered" evidence="4">
    <location>
        <begin position="1"/>
        <end position="21"/>
    </location>
</feature>
<name>A0A8S3YY86_9EUPU</name>
<dbReference type="EMBL" id="CAJHNH020000675">
    <property type="protein sequence ID" value="CAG5119256.1"/>
    <property type="molecule type" value="Genomic_DNA"/>
</dbReference>
<keyword evidence="3" id="KW-0539">Nucleus</keyword>
<evidence type="ECO:0008006" key="7">
    <source>
        <dbReference type="Google" id="ProtNLM"/>
    </source>
</evidence>
<evidence type="ECO:0000256" key="1">
    <source>
        <dbReference type="ARBA" id="ARBA00004123"/>
    </source>
</evidence>
<dbReference type="GO" id="GO:0033314">
    <property type="term" value="P:mitotic DNA replication checkpoint signaling"/>
    <property type="evidence" value="ECO:0007669"/>
    <property type="project" value="TreeGrafter"/>
</dbReference>
<dbReference type="GO" id="GO:0005634">
    <property type="term" value="C:nucleus"/>
    <property type="evidence" value="ECO:0007669"/>
    <property type="project" value="UniProtKB-SubCell"/>
</dbReference>
<evidence type="ECO:0000313" key="6">
    <source>
        <dbReference type="Proteomes" id="UP000678393"/>
    </source>
</evidence>
<comment type="subcellular location">
    <subcellularLocation>
        <location evidence="1">Nucleus</location>
    </subcellularLocation>
</comment>
<evidence type="ECO:0000313" key="5">
    <source>
        <dbReference type="EMBL" id="CAG5119256.1"/>
    </source>
</evidence>
<proteinExistence type="predicted"/>
<dbReference type="GO" id="GO:0007095">
    <property type="term" value="P:mitotic G2 DNA damage checkpoint signaling"/>
    <property type="evidence" value="ECO:0007669"/>
    <property type="project" value="TreeGrafter"/>
</dbReference>
<protein>
    <recommendedName>
        <fullName evidence="7">Claspin</fullName>
    </recommendedName>
</protein>
<dbReference type="PANTHER" id="PTHR14396:SF10">
    <property type="entry name" value="CLASPIN"/>
    <property type="match status" value="1"/>
</dbReference>
<accession>A0A8S3YY86</accession>
<dbReference type="InterPro" id="IPR024146">
    <property type="entry name" value="Claspin"/>
</dbReference>
<evidence type="ECO:0000256" key="4">
    <source>
        <dbReference type="SAM" id="MobiDB-lite"/>
    </source>
</evidence>
<dbReference type="Proteomes" id="UP000678393">
    <property type="component" value="Unassembled WGS sequence"/>
</dbReference>
<sequence>RLTDFVEDEAELSGSEYDTDENVDVAEEDDILEEEAGDQDLLGVSQEKLRDEVGRLHMKQLRDDDDRAVLRYKEMYLQDGDLYSEGAGRNRNFRWKDVEYQSQQETFAYNSDEGPTEEDAEDANWRKDRFEREQFLEKKDCGPDTGVCQLIKLGQFFLKKQVVPVCLCFSSHACMSAVIPVQRKGSFLSRGKESLGKLAEVVQTTHGGHAGRNSRNFLFQTVDGPKDDGDKTDEVGHCSLSLSFQLQSRILGKRKAHTVCISDTSKKAKLANTSSSTSREKSEQPQRHSSIFDLFSDA</sequence>
<feature type="region of interest" description="Disordered" evidence="4">
    <location>
        <begin position="266"/>
        <end position="298"/>
    </location>
</feature>
<dbReference type="GO" id="GO:0010997">
    <property type="term" value="F:anaphase-promoting complex binding"/>
    <property type="evidence" value="ECO:0007669"/>
    <property type="project" value="TreeGrafter"/>
</dbReference>
<dbReference type="AlphaFoldDB" id="A0A8S3YY86"/>
<dbReference type="OrthoDB" id="5859781at2759"/>
<keyword evidence="2" id="KW-0597">Phosphoprotein</keyword>
<keyword evidence="6" id="KW-1185">Reference proteome</keyword>
<evidence type="ECO:0000256" key="3">
    <source>
        <dbReference type="ARBA" id="ARBA00023242"/>
    </source>
</evidence>